<name>A0ABV6M0Y2_9ACTN</name>
<dbReference type="Proteomes" id="UP001589867">
    <property type="component" value="Unassembled WGS sequence"/>
</dbReference>
<evidence type="ECO:0000256" key="4">
    <source>
        <dbReference type="ARBA" id="ARBA00023033"/>
    </source>
</evidence>
<feature type="domain" description="Luciferase-like" evidence="6">
    <location>
        <begin position="94"/>
        <end position="169"/>
    </location>
</feature>
<evidence type="ECO:0000256" key="2">
    <source>
        <dbReference type="ARBA" id="ARBA00022643"/>
    </source>
</evidence>
<comment type="caution">
    <text evidence="7">The sequence shown here is derived from an EMBL/GenBank/DDBJ whole genome shotgun (WGS) entry which is preliminary data.</text>
</comment>
<evidence type="ECO:0000259" key="6">
    <source>
        <dbReference type="Pfam" id="PF00296"/>
    </source>
</evidence>
<keyword evidence="1" id="KW-0285">Flavoprotein</keyword>
<dbReference type="SUPFAM" id="SSF51679">
    <property type="entry name" value="Bacterial luciferase-like"/>
    <property type="match status" value="1"/>
</dbReference>
<feature type="compositionally biased region" description="Pro residues" evidence="5">
    <location>
        <begin position="16"/>
        <end position="26"/>
    </location>
</feature>
<dbReference type="Gene3D" id="3.20.20.30">
    <property type="entry name" value="Luciferase-like domain"/>
    <property type="match status" value="1"/>
</dbReference>
<feature type="region of interest" description="Disordered" evidence="5">
    <location>
        <begin position="1"/>
        <end position="82"/>
    </location>
</feature>
<keyword evidence="4" id="KW-0503">Monooxygenase</keyword>
<feature type="compositionally biased region" description="Basic residues" evidence="5">
    <location>
        <begin position="47"/>
        <end position="56"/>
    </location>
</feature>
<organism evidence="7 8">
    <name type="scientific">Phytohabitans kaempferiae</name>
    <dbReference type="NCBI Taxonomy" id="1620943"/>
    <lineage>
        <taxon>Bacteria</taxon>
        <taxon>Bacillati</taxon>
        <taxon>Actinomycetota</taxon>
        <taxon>Actinomycetes</taxon>
        <taxon>Micromonosporales</taxon>
        <taxon>Micromonosporaceae</taxon>
    </lineage>
</organism>
<keyword evidence="2" id="KW-0288">FMN</keyword>
<sequence>MSPTTSTPRGSGAAGPPDPASTPPAPASGDHPGGWAHRRAQLDSFSHRRHVVRTRPSHATTSTRSSSPSASPPSTCSPGGGCGCSPSASARCPARRAVGVDFASRGRRADEAIDLLRLLWSGGPEGVSFHGEFFDVDDLCCYPKPHGGGALPIHIGGSSRAAARRAGRRYGRSRPPAQDVRELASTARSRRSLTVCQVATASSK</sequence>
<proteinExistence type="predicted"/>
<evidence type="ECO:0000256" key="3">
    <source>
        <dbReference type="ARBA" id="ARBA00023002"/>
    </source>
</evidence>
<keyword evidence="8" id="KW-1185">Reference proteome</keyword>
<evidence type="ECO:0000256" key="1">
    <source>
        <dbReference type="ARBA" id="ARBA00022630"/>
    </source>
</evidence>
<dbReference type="EMBL" id="JBHLUH010000013">
    <property type="protein sequence ID" value="MFC0528341.1"/>
    <property type="molecule type" value="Genomic_DNA"/>
</dbReference>
<dbReference type="InterPro" id="IPR050172">
    <property type="entry name" value="SsuD_RutA_monooxygenase"/>
</dbReference>
<protein>
    <submittedName>
        <fullName evidence="7">LLM class flavin-dependent oxidoreductase</fullName>
    </submittedName>
</protein>
<evidence type="ECO:0000313" key="7">
    <source>
        <dbReference type="EMBL" id="MFC0528341.1"/>
    </source>
</evidence>
<dbReference type="Pfam" id="PF00296">
    <property type="entry name" value="Bac_luciferase"/>
    <property type="match status" value="1"/>
</dbReference>
<keyword evidence="3" id="KW-0560">Oxidoreductase</keyword>
<dbReference type="PANTHER" id="PTHR42847">
    <property type="entry name" value="ALKANESULFONATE MONOOXYGENASE"/>
    <property type="match status" value="1"/>
</dbReference>
<dbReference type="RefSeq" id="WP_377249768.1">
    <property type="nucleotide sequence ID" value="NZ_JBHLUH010000013.1"/>
</dbReference>
<accession>A0ABV6M0Y2</accession>
<feature type="compositionally biased region" description="Low complexity" evidence="5">
    <location>
        <begin position="59"/>
        <end position="77"/>
    </location>
</feature>
<reference evidence="7 8" key="1">
    <citation type="submission" date="2024-09" db="EMBL/GenBank/DDBJ databases">
        <authorList>
            <person name="Sun Q."/>
            <person name="Mori K."/>
        </authorList>
    </citation>
    <scope>NUCLEOTIDE SEQUENCE [LARGE SCALE GENOMIC DNA]</scope>
    <source>
        <strain evidence="7 8">TBRC 3947</strain>
    </source>
</reference>
<dbReference type="PANTHER" id="PTHR42847:SF4">
    <property type="entry name" value="ALKANESULFONATE MONOOXYGENASE-RELATED"/>
    <property type="match status" value="1"/>
</dbReference>
<evidence type="ECO:0000256" key="5">
    <source>
        <dbReference type="SAM" id="MobiDB-lite"/>
    </source>
</evidence>
<evidence type="ECO:0000313" key="8">
    <source>
        <dbReference type="Proteomes" id="UP001589867"/>
    </source>
</evidence>
<dbReference type="InterPro" id="IPR011251">
    <property type="entry name" value="Luciferase-like_dom"/>
</dbReference>
<gene>
    <name evidence="7" type="ORF">ACFFIA_11785</name>
</gene>
<dbReference type="InterPro" id="IPR036661">
    <property type="entry name" value="Luciferase-like_sf"/>
</dbReference>